<dbReference type="InterPro" id="IPR050188">
    <property type="entry name" value="RluA_PseudoU_synthase"/>
</dbReference>
<dbReference type="EMBL" id="CAXAMN010026339">
    <property type="protein sequence ID" value="CAK9102277.1"/>
    <property type="molecule type" value="Genomic_DNA"/>
</dbReference>
<dbReference type="Gene3D" id="3.30.2350.10">
    <property type="entry name" value="Pseudouridine synthase"/>
    <property type="match status" value="1"/>
</dbReference>
<reference evidence="4 5" key="1">
    <citation type="submission" date="2024-02" db="EMBL/GenBank/DDBJ databases">
        <authorList>
            <person name="Chen Y."/>
            <person name="Shah S."/>
            <person name="Dougan E. K."/>
            <person name="Thang M."/>
            <person name="Chan C."/>
        </authorList>
    </citation>
    <scope>NUCLEOTIDE SEQUENCE [LARGE SCALE GENOMIC DNA]</scope>
</reference>
<sequence length="812" mass="92156">MPLTIAEVKKALSFIWGKERDLNETYAFEFNSAWSCVRSNGGESRRFRLSFDASAGRLWWGQSYFMDPDDLLQKPEKVQWYRASDPKKSRAAFVWKRLREAREVAHKSAVPKVATARPAGTRPPSGTEKAPKIYVEKSKRSPEKGQQSPEIMLDLDQVLVIYKPPHWKVELPSNTQDGLYLPSWLQEKVEGIDPKLFEVESNPALSGTGFGPLSHRIDQETSGPLLAARTRTAHKHLRAQFHKTEVSKRYVCLVHGRVSQAKGIVNAHIRTLRTDATTRSEISASGDWAETRYQVIATYDSVRGLYSLLACDITSGRTHQIRVHMQHLGHPLVSDDKYASETLEEDRAWCPRLFLHCYRLRFKDMRNSVQLVSCPLPSDLKAALSRLGAADGPSNDLLFEETSWQREVFRVPAMAWRPGTEVQRHLCSMLTRSEPLLLSEVNRDPELQRLMAKEHLSSIDKAWLAKNYDTFEVLNVHDDDAISVKLRPIDEATELEQQIEAARSEYEELQRQKQRAIAEEQYLQAGEIKRRVEAAEAELSNLMALAEALEKTEEADEGVPVLKSVTPVAFQEDVRDEALFPSLGSKPKVMTLPRFREEKEDERGPEPVEPVVSLKDALLSFLDSREGYIAHINEINNDRTLKEVMAAQQKPLMAVNKAWLKQHEEDFTLFRANDNEMYVAKTEAVASQKAARAKTNSEQKKQPAYQQVIQKADAEAAPLVYEFSHAKKEDEDLNKVAGAEAWLQKFQEALEGSSRTAKELLADVPLFAPAMGATRPRQQEELLVTFLQTWPKSFKVEKRGSGAERSYLVSLR</sequence>
<evidence type="ECO:0000313" key="5">
    <source>
        <dbReference type="Proteomes" id="UP001642484"/>
    </source>
</evidence>
<feature type="compositionally biased region" description="Basic and acidic residues" evidence="2">
    <location>
        <begin position="129"/>
        <end position="143"/>
    </location>
</feature>
<dbReference type="PANTHER" id="PTHR21600">
    <property type="entry name" value="MITOCHONDRIAL RNA PSEUDOURIDINE SYNTHASE"/>
    <property type="match status" value="1"/>
</dbReference>
<feature type="region of interest" description="Disordered" evidence="2">
    <location>
        <begin position="109"/>
        <end position="148"/>
    </location>
</feature>
<evidence type="ECO:0000259" key="3">
    <source>
        <dbReference type="Pfam" id="PF00849"/>
    </source>
</evidence>
<dbReference type="PANTHER" id="PTHR21600:SF92">
    <property type="entry name" value="RIBOSOMAL LARGE SUBUNIT PSEUDOURIDINE SYNTHASE C"/>
    <property type="match status" value="1"/>
</dbReference>
<evidence type="ECO:0000313" key="4">
    <source>
        <dbReference type="EMBL" id="CAK9102277.1"/>
    </source>
</evidence>
<name>A0ABP0RST2_9DINO</name>
<proteinExistence type="predicted"/>
<keyword evidence="1" id="KW-0175">Coiled coil</keyword>
<feature type="coiled-coil region" evidence="1">
    <location>
        <begin position="489"/>
        <end position="555"/>
    </location>
</feature>
<organism evidence="4 5">
    <name type="scientific">Durusdinium trenchii</name>
    <dbReference type="NCBI Taxonomy" id="1381693"/>
    <lineage>
        <taxon>Eukaryota</taxon>
        <taxon>Sar</taxon>
        <taxon>Alveolata</taxon>
        <taxon>Dinophyceae</taxon>
        <taxon>Suessiales</taxon>
        <taxon>Symbiodiniaceae</taxon>
        <taxon>Durusdinium</taxon>
    </lineage>
</organism>
<dbReference type="InterPro" id="IPR020103">
    <property type="entry name" value="PsdUridine_synth_cat_dom_sf"/>
</dbReference>
<dbReference type="Pfam" id="PF00849">
    <property type="entry name" value="PseudoU_synth_2"/>
    <property type="match status" value="1"/>
</dbReference>
<dbReference type="Proteomes" id="UP001642484">
    <property type="component" value="Unassembled WGS sequence"/>
</dbReference>
<feature type="domain" description="Pseudouridine synthase RsuA/RluA-like" evidence="3">
    <location>
        <begin position="158"/>
        <end position="327"/>
    </location>
</feature>
<gene>
    <name evidence="4" type="ORF">CCMP2556_LOCUS48138</name>
</gene>
<dbReference type="SUPFAM" id="SSF55120">
    <property type="entry name" value="Pseudouridine synthase"/>
    <property type="match status" value="1"/>
</dbReference>
<evidence type="ECO:0000256" key="1">
    <source>
        <dbReference type="SAM" id="Coils"/>
    </source>
</evidence>
<keyword evidence="5" id="KW-1185">Reference proteome</keyword>
<accession>A0ABP0RST2</accession>
<protein>
    <recommendedName>
        <fullName evidence="3">Pseudouridine synthase RsuA/RluA-like domain-containing protein</fullName>
    </recommendedName>
</protein>
<evidence type="ECO:0000256" key="2">
    <source>
        <dbReference type="SAM" id="MobiDB-lite"/>
    </source>
</evidence>
<dbReference type="CDD" id="cd02869">
    <property type="entry name" value="PseudoU_synth_RluA_like"/>
    <property type="match status" value="1"/>
</dbReference>
<dbReference type="InterPro" id="IPR006145">
    <property type="entry name" value="PsdUridine_synth_RsuA/RluA"/>
</dbReference>
<comment type="caution">
    <text evidence="4">The sequence shown here is derived from an EMBL/GenBank/DDBJ whole genome shotgun (WGS) entry which is preliminary data.</text>
</comment>